<reference evidence="1" key="2">
    <citation type="submission" date="2020-09" db="EMBL/GenBank/DDBJ databases">
        <authorList>
            <person name="Sun Q."/>
            <person name="Zhou Y."/>
        </authorList>
    </citation>
    <scope>NUCLEOTIDE SEQUENCE</scope>
    <source>
        <strain evidence="1">CGMCC 1.15388</strain>
    </source>
</reference>
<dbReference type="EMBL" id="BMIS01000004">
    <property type="protein sequence ID" value="GGE66493.1"/>
    <property type="molecule type" value="Genomic_DNA"/>
</dbReference>
<evidence type="ECO:0000313" key="1">
    <source>
        <dbReference type="EMBL" id="GGE66493.1"/>
    </source>
</evidence>
<accession>A0A917AQ66</accession>
<dbReference type="InterPro" id="IPR036928">
    <property type="entry name" value="AS_sf"/>
</dbReference>
<sequence>MAGVVRPAEWPMPSHDVQDPAAHIGFCVVYNISGEPAACVNGGFTEQGSLVGVQIAASPHADRAPSAGLL</sequence>
<dbReference type="SUPFAM" id="SSF75304">
    <property type="entry name" value="Amidase signature (AS) enzymes"/>
    <property type="match status" value="1"/>
</dbReference>
<dbReference type="AlphaFoldDB" id="A0A917AQ66"/>
<gene>
    <name evidence="1" type="ORF">GCM10011401_12230</name>
</gene>
<dbReference type="Gene3D" id="3.90.1300.10">
    <property type="entry name" value="Amidase signature (AS) domain"/>
    <property type="match status" value="1"/>
</dbReference>
<reference evidence="1" key="1">
    <citation type="journal article" date="2014" name="Int. J. Syst. Evol. Microbiol.">
        <title>Complete genome sequence of Corynebacterium casei LMG S-19264T (=DSM 44701T), isolated from a smear-ripened cheese.</title>
        <authorList>
            <consortium name="US DOE Joint Genome Institute (JGI-PGF)"/>
            <person name="Walter F."/>
            <person name="Albersmeier A."/>
            <person name="Kalinowski J."/>
            <person name="Ruckert C."/>
        </authorList>
    </citation>
    <scope>NUCLEOTIDE SEQUENCE</scope>
    <source>
        <strain evidence="1">CGMCC 1.15388</strain>
    </source>
</reference>
<protein>
    <submittedName>
        <fullName evidence="1">Uncharacterized protein</fullName>
    </submittedName>
</protein>
<comment type="caution">
    <text evidence="1">The sequence shown here is derived from an EMBL/GenBank/DDBJ whole genome shotgun (WGS) entry which is preliminary data.</text>
</comment>
<proteinExistence type="predicted"/>
<name>A0A917AQ66_9MICC</name>
<dbReference type="Proteomes" id="UP000633136">
    <property type="component" value="Unassembled WGS sequence"/>
</dbReference>
<evidence type="ECO:0000313" key="2">
    <source>
        <dbReference type="Proteomes" id="UP000633136"/>
    </source>
</evidence>
<organism evidence="1 2">
    <name type="scientific">Nesterenkonia cremea</name>
    <dbReference type="NCBI Taxonomy" id="1882340"/>
    <lineage>
        <taxon>Bacteria</taxon>
        <taxon>Bacillati</taxon>
        <taxon>Actinomycetota</taxon>
        <taxon>Actinomycetes</taxon>
        <taxon>Micrococcales</taxon>
        <taxon>Micrococcaceae</taxon>
        <taxon>Nesterenkonia</taxon>
    </lineage>
</organism>
<keyword evidence="2" id="KW-1185">Reference proteome</keyword>